<dbReference type="eggNOG" id="KOG0858">
    <property type="taxonomic scope" value="Eukaryota"/>
</dbReference>
<dbReference type="PANTHER" id="PTHR11009">
    <property type="entry name" value="DER1-LIKE PROTEIN, DERLIN"/>
    <property type="match status" value="1"/>
</dbReference>
<feature type="transmembrane region" description="Helical" evidence="7">
    <location>
        <begin position="20"/>
        <end position="39"/>
    </location>
</feature>
<keyword evidence="5 7" id="KW-1133">Transmembrane helix</keyword>
<reference evidence="9 10" key="1">
    <citation type="journal article" date="2011" name="Science">
        <title>Comparative functional genomics of the fission yeasts.</title>
        <authorList>
            <person name="Rhind N."/>
            <person name="Chen Z."/>
            <person name="Yassour M."/>
            <person name="Thompson D.A."/>
            <person name="Haas B.J."/>
            <person name="Habib N."/>
            <person name="Wapinski I."/>
            <person name="Roy S."/>
            <person name="Lin M.F."/>
            <person name="Heiman D.I."/>
            <person name="Young S.K."/>
            <person name="Furuya K."/>
            <person name="Guo Y."/>
            <person name="Pidoux A."/>
            <person name="Chen H.M."/>
            <person name="Robbertse B."/>
            <person name="Goldberg J.M."/>
            <person name="Aoki K."/>
            <person name="Bayne E.H."/>
            <person name="Berlin A.M."/>
            <person name="Desjardins C.A."/>
            <person name="Dobbs E."/>
            <person name="Dukaj L."/>
            <person name="Fan L."/>
            <person name="FitzGerald M.G."/>
            <person name="French C."/>
            <person name="Gujja S."/>
            <person name="Hansen K."/>
            <person name="Keifenheim D."/>
            <person name="Levin J.Z."/>
            <person name="Mosher R.A."/>
            <person name="Mueller C.A."/>
            <person name="Pfiffner J."/>
            <person name="Priest M."/>
            <person name="Russ C."/>
            <person name="Smialowska A."/>
            <person name="Swoboda P."/>
            <person name="Sykes S.M."/>
            <person name="Vaughn M."/>
            <person name="Vengrova S."/>
            <person name="Yoder R."/>
            <person name="Zeng Q."/>
            <person name="Allshire R."/>
            <person name="Baulcombe D."/>
            <person name="Birren B.W."/>
            <person name="Brown W."/>
            <person name="Ekwall K."/>
            <person name="Kellis M."/>
            <person name="Leatherwood J."/>
            <person name="Levin H."/>
            <person name="Margalit H."/>
            <person name="Martienssen R."/>
            <person name="Nieduszynski C.A."/>
            <person name="Spatafora J.W."/>
            <person name="Friedman N."/>
            <person name="Dalgaard J.Z."/>
            <person name="Baumann P."/>
            <person name="Niki H."/>
            <person name="Regev A."/>
            <person name="Nusbaum C."/>
        </authorList>
    </citation>
    <scope>NUCLEOTIDE SEQUENCE [LARGE SCALE GENOMIC DNA]</scope>
    <source>
        <strain evidence="10">yFS286</strain>
    </source>
</reference>
<dbReference type="Proteomes" id="UP000016088">
    <property type="component" value="Unassembled WGS sequence"/>
</dbReference>
<comment type="similarity">
    <text evidence="2 7">Belongs to the derlin family.</text>
</comment>
<evidence type="ECO:0000256" key="7">
    <source>
        <dbReference type="RuleBase" id="RU363059"/>
    </source>
</evidence>
<evidence type="ECO:0000256" key="6">
    <source>
        <dbReference type="ARBA" id="ARBA00023136"/>
    </source>
</evidence>
<evidence type="ECO:0000256" key="8">
    <source>
        <dbReference type="SAM" id="MobiDB-lite"/>
    </source>
</evidence>
<dbReference type="AlphaFoldDB" id="S9QVZ9"/>
<dbReference type="OMA" id="SSPAEWY"/>
<accession>S9QVZ9</accession>
<dbReference type="InterPro" id="IPR035952">
    <property type="entry name" value="Rhomboid-like_sf"/>
</dbReference>
<sequence>MASEFVNQVQELLERIPPVTRYGLITMSTITALYLGQLFSPQNYLLDLDSVIKKRELFRLITNFFFIGTKLEFIFNALSFYQNGSFLENHVYQANTKNYIYYLLKVALIIDVFSLVSGIGSALFSSLSCAMAYTWSLYNAHQKVRLFFVFELPGKYLPYSMIVMSFLMGGPYSLIESIFGLIAGFLVSKLESLQPNSGFSTFAPSNPNRNTTPKKSFNAFKGRGQRLGS</sequence>
<feature type="transmembrane region" description="Helical" evidence="7">
    <location>
        <begin position="99"/>
        <end position="116"/>
    </location>
</feature>
<keyword evidence="3 7" id="KW-0812">Transmembrane</keyword>
<keyword evidence="4 7" id="KW-0256">Endoplasmic reticulum</keyword>
<dbReference type="GO" id="GO:0006950">
    <property type="term" value="P:response to stress"/>
    <property type="evidence" value="ECO:0007669"/>
    <property type="project" value="UniProtKB-ARBA"/>
</dbReference>
<organism evidence="9 10">
    <name type="scientific">Schizosaccharomyces octosporus (strain yFS286)</name>
    <name type="common">Fission yeast</name>
    <name type="synonym">Octosporomyces octosporus</name>
    <dbReference type="NCBI Taxonomy" id="483514"/>
    <lineage>
        <taxon>Eukaryota</taxon>
        <taxon>Fungi</taxon>
        <taxon>Dikarya</taxon>
        <taxon>Ascomycota</taxon>
        <taxon>Taphrinomycotina</taxon>
        <taxon>Schizosaccharomycetes</taxon>
        <taxon>Schizosaccharomycetales</taxon>
        <taxon>Schizosaccharomycetaceae</taxon>
        <taxon>Schizosaccharomyces</taxon>
    </lineage>
</organism>
<evidence type="ECO:0000313" key="9">
    <source>
        <dbReference type="EMBL" id="EPX70495.1"/>
    </source>
</evidence>
<feature type="compositionally biased region" description="Polar residues" evidence="8">
    <location>
        <begin position="201"/>
        <end position="215"/>
    </location>
</feature>
<comment type="function">
    <text evidence="7">May be involved in the degradation of misfolded endoplasmic reticulum (ER) luminal proteins.</text>
</comment>
<feature type="transmembrane region" description="Helical" evidence="7">
    <location>
        <begin position="60"/>
        <end position="79"/>
    </location>
</feature>
<dbReference type="GeneID" id="25033673"/>
<evidence type="ECO:0000256" key="3">
    <source>
        <dbReference type="ARBA" id="ARBA00022692"/>
    </source>
</evidence>
<proteinExistence type="inferred from homology"/>
<dbReference type="GO" id="GO:0005789">
    <property type="term" value="C:endoplasmic reticulum membrane"/>
    <property type="evidence" value="ECO:0007669"/>
    <property type="project" value="UniProtKB-SubCell"/>
</dbReference>
<gene>
    <name evidence="9" type="ORF">SOCG_04711</name>
</gene>
<keyword evidence="10" id="KW-1185">Reference proteome</keyword>
<dbReference type="OrthoDB" id="19102at2759"/>
<dbReference type="Pfam" id="PF04511">
    <property type="entry name" value="DER1"/>
    <property type="match status" value="1"/>
</dbReference>
<dbReference type="VEuPathDB" id="FungiDB:SOCG_04711"/>
<dbReference type="InterPro" id="IPR007599">
    <property type="entry name" value="DER1"/>
</dbReference>
<evidence type="ECO:0000256" key="5">
    <source>
        <dbReference type="ARBA" id="ARBA00022989"/>
    </source>
</evidence>
<evidence type="ECO:0000313" key="10">
    <source>
        <dbReference type="Proteomes" id="UP000016088"/>
    </source>
</evidence>
<dbReference type="SUPFAM" id="SSF144091">
    <property type="entry name" value="Rhomboid-like"/>
    <property type="match status" value="1"/>
</dbReference>
<feature type="region of interest" description="Disordered" evidence="8">
    <location>
        <begin position="201"/>
        <end position="229"/>
    </location>
</feature>
<evidence type="ECO:0000256" key="1">
    <source>
        <dbReference type="ARBA" id="ARBA00004477"/>
    </source>
</evidence>
<evidence type="ECO:0000256" key="2">
    <source>
        <dbReference type="ARBA" id="ARBA00008917"/>
    </source>
</evidence>
<protein>
    <recommendedName>
        <fullName evidence="7">Derlin</fullName>
    </recommendedName>
</protein>
<dbReference type="EMBL" id="KE503208">
    <property type="protein sequence ID" value="EPX70495.1"/>
    <property type="molecule type" value="Genomic_DNA"/>
</dbReference>
<evidence type="ECO:0000256" key="4">
    <source>
        <dbReference type="ARBA" id="ARBA00022824"/>
    </source>
</evidence>
<comment type="subcellular location">
    <subcellularLocation>
        <location evidence="1 7">Endoplasmic reticulum membrane</location>
        <topology evidence="1 7">Multi-pass membrane protein</topology>
    </subcellularLocation>
</comment>
<feature type="transmembrane region" description="Helical" evidence="7">
    <location>
        <begin position="161"/>
        <end position="187"/>
    </location>
</feature>
<name>S9QVZ9_SCHOY</name>
<keyword evidence="6 7" id="KW-0472">Membrane</keyword>
<dbReference type="RefSeq" id="XP_013020757.1">
    <property type="nucleotide sequence ID" value="XM_013165303.1"/>
</dbReference>
<dbReference type="HOGENOM" id="CLU_1210403_0_0_1"/>
<dbReference type="Gene3D" id="1.20.1540.10">
    <property type="entry name" value="Rhomboid-like"/>
    <property type="match status" value="1"/>
</dbReference>